<accession>D3KG16</accession>
<dbReference type="PANTHER" id="PTHR17972:SF0">
    <property type="entry name" value="NUCLEOLAR PROTEIN 6"/>
    <property type="match status" value="1"/>
</dbReference>
<dbReference type="InterPro" id="IPR005554">
    <property type="entry name" value="NOL6/Upt22"/>
</dbReference>
<keyword evidence="3" id="KW-1185">Reference proteome</keyword>
<organism evidence="2 3">
    <name type="scientific">Giardia intestinalis (strain ATCC 50803 / WB clone C6)</name>
    <name type="common">Giardia lamblia</name>
    <dbReference type="NCBI Taxonomy" id="184922"/>
    <lineage>
        <taxon>Eukaryota</taxon>
        <taxon>Metamonada</taxon>
        <taxon>Diplomonadida</taxon>
        <taxon>Hexamitidae</taxon>
        <taxon>Giardiinae</taxon>
        <taxon>Giardia</taxon>
    </lineage>
</organism>
<feature type="region of interest" description="Disordered" evidence="1">
    <location>
        <begin position="1548"/>
        <end position="1568"/>
    </location>
</feature>
<dbReference type="Proteomes" id="UP000001548">
    <property type="component" value="Unassembled WGS sequence"/>
</dbReference>
<dbReference type="GO" id="GO:0034456">
    <property type="term" value="C:UTP-C complex"/>
    <property type="evidence" value="ECO:0000318"/>
    <property type="project" value="GO_Central"/>
</dbReference>
<sequence>MADAPTAAEQLELRQNAELLRTDVLREEVAILMDSIQVSASSSRNSQRCIQLVANELIRVIMNNAASPSSDGSVLTTKKADLPANKDLTTTVDIFILRQYPFLVPAGFSMDALDPAIGELRVPLDPVSAPSVVSPWINGICGNVPGSTTMYVDIAIPIASPNQEIFEETAHFLVQAAYLAGILHHRLIPSLRLLDSHLLTRNVATYAKGDNISSALYDSRVVNLGISYQENSLMQPLLGLYLDASDYLHGLADVQMPISRNMIFRLVPQIVCAQNAMQRLNTLHSKRFAAPFVYGDPREDVVAPPFSLLSQTTLSIDYVEVVNAACALLTTPTLQQVAMLFYTLLVLHGAAPRVHLNPWTIEMLDSQQSIFYDQDTHESPKFKESYGFSGTYPSHGLTLLSAIAVVAHVLHSSDILINCTDAATGLRVLLTHISESHAYLIPSEYVTSISSYMLLSHNDRQKQSTVEQYTLASWVSAGSPLLLMVTKSGLLYNYLHNVTLGTWKHVLRVIDEARSLFLDSSLCKSTFQLYPTLFQTTNFTSAGSNSIFGYPGYDVILSMRLNKSIFADPPLLPTLLSHFIEGIIFKALGHYANKVTDVSCVIHWGVHATCCYKNNLHTITPDMLRSCFNSTSNAELSGPLYDVSQPHILVLMKLAPSTLAQTGTAIHRGPSILSQKNDADLYSRLFDFSIDKEKMLDKRRFADGDMCVCTKWERGVSVEKQLHNILKGFVRHNFSHLIRKMYIRDSSGLVDVAYPNMSTTLLLSEMQVLSIACEHIQAALQAASLDCTDLPVNIVSIAMSDEYGRLSSVDSPAYILYLDKDPSHDQIPFNNRCITGTMILQNRDAWPKDPGAIACLKLLVMNMLMTHIQTKRPSLHSSAVLKAADVGYKTSIESYLVDNVAYTSYIPSDSKMYLRGSCLDIFMPIRHIDKQIYGKELPDFLAGSSAGGHRGVAFRFFIALPQDQSYYSSSSLRTYKIKEQYYNTIYNILPAHAAATRALSQQSAAYCLSVLLAKRWVNAHLVPTYSLTHLFIDSAENPVTSRIVTNLYKRLCEEKITKEEFLEMIQADDQEISDSEDDDAPPRLVKSAFTLAREEVSQSHTLVPPSARAYMGFMSEEAIELIVAFIFTQHTRDGKTFIASPLVGFRLFLAFLIESSRGLGPMEKEYDTFGFMRQWYYEGVNDPEYSTYCTTKGAGDSAESYSNFVMDIYRETMPGRGRQDHRSWKSAVSDDHSSKRKRNSFKYNYVSVTDVVVDHNVALGQGCLSNKEYELLYNTGNRIIAKNTKLYSSLKDTKVLYSSGVGKLSTDAMLSAAIPPVLLRTVYDPSGALFTSSIDKDLLKRLGSYALLSLRALDAYTVAESPVVHLQALFSTSIDHISAILEVDDVMHMTIRCDGEDREFAPVPSSVLANKAMVPRHWVSCATDSGSGCNDLLFFNSLRESLTEPPIGYNPVPLCMPIFARSLGSNARLHFDSQAATRVGLELAPSITQQEKLSTDSVEKHQLLYRVPDPDGNYIFSNELFIEGSLAETGRLFKLGVLTSDVVPVSEDSLEEKTNSKKKSKKVKKIKT</sequence>
<gene>
    <name evidence="2" type="ORF">GL50803_0016037</name>
</gene>
<evidence type="ECO:0000313" key="3">
    <source>
        <dbReference type="Proteomes" id="UP000001548"/>
    </source>
</evidence>
<dbReference type="STRING" id="184922.D3KG16"/>
<name>D3KG16_GIAIC</name>
<dbReference type="OMA" id="TIRCDGE"/>
<dbReference type="GO" id="GO:0006364">
    <property type="term" value="P:rRNA processing"/>
    <property type="evidence" value="ECO:0000318"/>
    <property type="project" value="GO_Central"/>
</dbReference>
<dbReference type="GO" id="GO:0032040">
    <property type="term" value="C:small-subunit processome"/>
    <property type="evidence" value="ECO:0000318"/>
    <property type="project" value="GO_Central"/>
</dbReference>
<dbReference type="VEuPathDB" id="GiardiaDB:GL50803_16037"/>
<dbReference type="PANTHER" id="PTHR17972">
    <property type="entry name" value="NUCLEOLAR RNA-ASSOCIATED PROTEIN"/>
    <property type="match status" value="1"/>
</dbReference>
<dbReference type="GO" id="GO:0032545">
    <property type="term" value="C:CURI complex"/>
    <property type="evidence" value="ECO:0000318"/>
    <property type="project" value="GO_Central"/>
</dbReference>
<dbReference type="EMBL" id="AACB03000003">
    <property type="protein sequence ID" value="KAE8303057.1"/>
    <property type="molecule type" value="Genomic_DNA"/>
</dbReference>
<dbReference type="GO" id="GO:0006409">
    <property type="term" value="P:tRNA export from nucleus"/>
    <property type="evidence" value="ECO:0000318"/>
    <property type="project" value="GO_Central"/>
</dbReference>
<evidence type="ECO:0000256" key="1">
    <source>
        <dbReference type="SAM" id="MobiDB-lite"/>
    </source>
</evidence>
<feature type="compositionally biased region" description="Basic residues" evidence="1">
    <location>
        <begin position="1556"/>
        <end position="1568"/>
    </location>
</feature>
<dbReference type="HOGENOM" id="CLU_245608_0_0_1"/>
<comment type="caution">
    <text evidence="2">The sequence shown here is derived from an EMBL/GenBank/DDBJ whole genome shotgun (WGS) entry which is preliminary data.</text>
</comment>
<protein>
    <submittedName>
        <fullName evidence="2">Uncharacterized protein</fullName>
    </submittedName>
</protein>
<evidence type="ECO:0000313" key="2">
    <source>
        <dbReference type="EMBL" id="KAE8303057.1"/>
    </source>
</evidence>
<reference evidence="2 3" key="1">
    <citation type="journal article" date="2007" name="Science">
        <title>Genomic minimalism in the early diverging intestinal parasite Giardia lamblia.</title>
        <authorList>
            <person name="Morrison H.G."/>
            <person name="McArthur A.G."/>
            <person name="Gillin F.D."/>
            <person name="Aley S.B."/>
            <person name="Adam R.D."/>
            <person name="Olsen G.J."/>
            <person name="Best A.A."/>
            <person name="Cande W.Z."/>
            <person name="Chen F."/>
            <person name="Cipriano M.J."/>
            <person name="Davids B.J."/>
            <person name="Dawson S.C."/>
            <person name="Elmendorf H.G."/>
            <person name="Hehl A.B."/>
            <person name="Holder M.E."/>
            <person name="Huse S.M."/>
            <person name="Kim U.U."/>
            <person name="Lasek-Nesselquist E."/>
            <person name="Manning G."/>
            <person name="Nigam A."/>
            <person name="Nixon J.E."/>
            <person name="Palm D."/>
            <person name="Passamaneck N.E."/>
            <person name="Prabhu A."/>
            <person name="Reich C.I."/>
            <person name="Reiner D.S."/>
            <person name="Samuelson J."/>
            <person name="Svard S.G."/>
            <person name="Sogin M.L."/>
        </authorList>
    </citation>
    <scope>NUCLEOTIDE SEQUENCE [LARGE SCALE GENOMIC DNA]</scope>
    <source>
        <strain evidence="2 3">WB C6</strain>
    </source>
</reference>
<proteinExistence type="predicted"/>